<accession>A0A431U6A8</accession>
<dbReference type="EMBL" id="RXOF01000002">
    <property type="protein sequence ID" value="RTQ52208.1"/>
    <property type="molecule type" value="Genomic_DNA"/>
</dbReference>
<evidence type="ECO:0000313" key="1">
    <source>
        <dbReference type="EMBL" id="RTQ52208.1"/>
    </source>
</evidence>
<dbReference type="RefSeq" id="WP_126691865.1">
    <property type="nucleotide sequence ID" value="NZ_RXOF01000002.1"/>
</dbReference>
<reference evidence="1 2" key="1">
    <citation type="submission" date="2018-12" db="EMBL/GenBank/DDBJ databases">
        <title>Hymenobacter gummosus sp. nov., isolated from a spring.</title>
        <authorList>
            <person name="Nie L."/>
        </authorList>
    </citation>
    <scope>NUCLEOTIDE SEQUENCE [LARGE SCALE GENOMIC DNA]</scope>
    <source>
        <strain evidence="1 2">KCTC 52166</strain>
    </source>
</reference>
<evidence type="ECO:0000313" key="2">
    <source>
        <dbReference type="Proteomes" id="UP000282184"/>
    </source>
</evidence>
<sequence length="106" mass="11286">MPLYTALLDYRGGNYVAQVSAPDAHLALQQWAAQLDYQLIPGLDSASWQQLQKRLAEEAPVSLDGVLNVYCQTVTVQGQLALIHLVETVATVTRPAPPPFGAGAGG</sequence>
<organism evidence="1 2">
    <name type="scientific">Hymenobacter gummosus</name>
    <dbReference type="NCBI Taxonomy" id="1776032"/>
    <lineage>
        <taxon>Bacteria</taxon>
        <taxon>Pseudomonadati</taxon>
        <taxon>Bacteroidota</taxon>
        <taxon>Cytophagia</taxon>
        <taxon>Cytophagales</taxon>
        <taxon>Hymenobacteraceae</taxon>
        <taxon>Hymenobacter</taxon>
    </lineage>
</organism>
<protein>
    <submittedName>
        <fullName evidence="1">Uncharacterized protein</fullName>
    </submittedName>
</protein>
<name>A0A431U6A8_9BACT</name>
<gene>
    <name evidence="1" type="ORF">EJV47_04050</name>
</gene>
<keyword evidence="2" id="KW-1185">Reference proteome</keyword>
<proteinExistence type="predicted"/>
<comment type="caution">
    <text evidence="1">The sequence shown here is derived from an EMBL/GenBank/DDBJ whole genome shotgun (WGS) entry which is preliminary data.</text>
</comment>
<dbReference type="AlphaFoldDB" id="A0A431U6A8"/>
<dbReference type="Proteomes" id="UP000282184">
    <property type="component" value="Unassembled WGS sequence"/>
</dbReference>
<dbReference type="OrthoDB" id="7596925at2"/>